<protein>
    <submittedName>
        <fullName evidence="2">Uncharacterized protein</fullName>
    </submittedName>
</protein>
<gene>
    <name evidence="2" type="ORF">PanWU01x14_299540</name>
</gene>
<keyword evidence="3" id="KW-1185">Reference proteome</keyword>
<name>A0A2P5AU74_PARAD</name>
<feature type="region of interest" description="Disordered" evidence="1">
    <location>
        <begin position="1"/>
        <end position="85"/>
    </location>
</feature>
<evidence type="ECO:0000256" key="1">
    <source>
        <dbReference type="SAM" id="MobiDB-lite"/>
    </source>
</evidence>
<reference evidence="3" key="1">
    <citation type="submission" date="2016-06" db="EMBL/GenBank/DDBJ databases">
        <title>Parallel loss of symbiosis genes in relatives of nitrogen-fixing non-legume Parasponia.</title>
        <authorList>
            <person name="Van Velzen R."/>
            <person name="Holmer R."/>
            <person name="Bu F."/>
            <person name="Rutten L."/>
            <person name="Van Zeijl A."/>
            <person name="Liu W."/>
            <person name="Santuari L."/>
            <person name="Cao Q."/>
            <person name="Sharma T."/>
            <person name="Shen D."/>
            <person name="Roswanjaya Y."/>
            <person name="Wardhani T."/>
            <person name="Kalhor M.S."/>
            <person name="Jansen J."/>
            <person name="Van den Hoogen J."/>
            <person name="Gungor B."/>
            <person name="Hartog M."/>
            <person name="Hontelez J."/>
            <person name="Verver J."/>
            <person name="Yang W.-C."/>
            <person name="Schijlen E."/>
            <person name="Repin R."/>
            <person name="Schilthuizen M."/>
            <person name="Schranz E."/>
            <person name="Heidstra R."/>
            <person name="Miyata K."/>
            <person name="Fedorova E."/>
            <person name="Kohlen W."/>
            <person name="Bisseling T."/>
            <person name="Smit S."/>
            <person name="Geurts R."/>
        </authorList>
    </citation>
    <scope>NUCLEOTIDE SEQUENCE [LARGE SCALE GENOMIC DNA]</scope>
    <source>
        <strain evidence="3">cv. WU1-14</strain>
    </source>
</reference>
<dbReference type="Proteomes" id="UP000237105">
    <property type="component" value="Unassembled WGS sequence"/>
</dbReference>
<feature type="compositionally biased region" description="Basic and acidic residues" evidence="1">
    <location>
        <begin position="11"/>
        <end position="24"/>
    </location>
</feature>
<organism evidence="2 3">
    <name type="scientific">Parasponia andersonii</name>
    <name type="common">Sponia andersonii</name>
    <dbReference type="NCBI Taxonomy" id="3476"/>
    <lineage>
        <taxon>Eukaryota</taxon>
        <taxon>Viridiplantae</taxon>
        <taxon>Streptophyta</taxon>
        <taxon>Embryophyta</taxon>
        <taxon>Tracheophyta</taxon>
        <taxon>Spermatophyta</taxon>
        <taxon>Magnoliopsida</taxon>
        <taxon>eudicotyledons</taxon>
        <taxon>Gunneridae</taxon>
        <taxon>Pentapetalae</taxon>
        <taxon>rosids</taxon>
        <taxon>fabids</taxon>
        <taxon>Rosales</taxon>
        <taxon>Cannabaceae</taxon>
        <taxon>Parasponia</taxon>
    </lineage>
</organism>
<evidence type="ECO:0000313" key="3">
    <source>
        <dbReference type="Proteomes" id="UP000237105"/>
    </source>
</evidence>
<feature type="compositionally biased region" description="Basic and acidic residues" evidence="1">
    <location>
        <begin position="55"/>
        <end position="85"/>
    </location>
</feature>
<feature type="compositionally biased region" description="Low complexity" evidence="1">
    <location>
        <begin position="27"/>
        <end position="36"/>
    </location>
</feature>
<accession>A0A2P5AU74</accession>
<proteinExistence type="predicted"/>
<evidence type="ECO:0000313" key="2">
    <source>
        <dbReference type="EMBL" id="PON40102.1"/>
    </source>
</evidence>
<comment type="caution">
    <text evidence="2">The sequence shown here is derived from an EMBL/GenBank/DDBJ whole genome shotgun (WGS) entry which is preliminary data.</text>
</comment>
<sequence length="85" mass="9456">MATQKEVRHKQREEPKEASKESEIKQSVSSTTTTTSEPHHHEHVHIHGVSSKGHYIVDDHANDGPGDRADGCHATSKADHFKCVH</sequence>
<dbReference type="AlphaFoldDB" id="A0A2P5AU74"/>
<dbReference type="EMBL" id="JXTB01000446">
    <property type="protein sequence ID" value="PON40102.1"/>
    <property type="molecule type" value="Genomic_DNA"/>
</dbReference>